<evidence type="ECO:0000313" key="1">
    <source>
        <dbReference type="EMBL" id="MBB4923143.1"/>
    </source>
</evidence>
<comment type="caution">
    <text evidence="1">The sequence shown here is derived from an EMBL/GenBank/DDBJ whole genome shotgun (WGS) entry which is preliminary data.</text>
</comment>
<proteinExistence type="predicted"/>
<dbReference type="Proteomes" id="UP000540506">
    <property type="component" value="Unassembled WGS sequence"/>
</dbReference>
<protein>
    <recommendedName>
        <fullName evidence="3">Metalloprotease</fullName>
    </recommendedName>
</protein>
<name>A0A7W7VUS8_KITKI</name>
<accession>A0A7W7VUS8</accession>
<dbReference type="Pfam" id="PF20242">
    <property type="entry name" value="Emfourin"/>
    <property type="match status" value="1"/>
</dbReference>
<dbReference type="EMBL" id="JACHJV010000001">
    <property type="protein sequence ID" value="MBB4923143.1"/>
    <property type="molecule type" value="Genomic_DNA"/>
</dbReference>
<keyword evidence="2" id="KW-1185">Reference proteome</keyword>
<evidence type="ECO:0000313" key="2">
    <source>
        <dbReference type="Proteomes" id="UP000540506"/>
    </source>
</evidence>
<gene>
    <name evidence="1" type="ORF">FHR34_002136</name>
</gene>
<organism evidence="1 2">
    <name type="scientific">Kitasatospora kifunensis</name>
    <name type="common">Streptomyces kifunensis</name>
    <dbReference type="NCBI Taxonomy" id="58351"/>
    <lineage>
        <taxon>Bacteria</taxon>
        <taxon>Bacillati</taxon>
        <taxon>Actinomycetota</taxon>
        <taxon>Actinomycetes</taxon>
        <taxon>Kitasatosporales</taxon>
        <taxon>Streptomycetaceae</taxon>
        <taxon>Kitasatospora</taxon>
    </lineage>
</organism>
<sequence>MRIQVTRSGGFTGQVLRAELDTATRIDAPHVHALAREAVAGASRAPGYGVPDGYHYEITVDGRTVHCADPRLTDSQQELISLILHQGVVLPPLSPGGDWFAAPA</sequence>
<dbReference type="RefSeq" id="WP_184935201.1">
    <property type="nucleotide sequence ID" value="NZ_JACHJV010000001.1"/>
</dbReference>
<reference evidence="1 2" key="1">
    <citation type="submission" date="2020-08" db="EMBL/GenBank/DDBJ databases">
        <title>Sequencing the genomes of 1000 actinobacteria strains.</title>
        <authorList>
            <person name="Klenk H.-P."/>
        </authorList>
    </citation>
    <scope>NUCLEOTIDE SEQUENCE [LARGE SCALE GENOMIC DNA]</scope>
    <source>
        <strain evidence="1 2">DSM 41654</strain>
    </source>
</reference>
<dbReference type="InterPro" id="IPR049457">
    <property type="entry name" value="Emfourin"/>
</dbReference>
<dbReference type="AlphaFoldDB" id="A0A7W7VUS8"/>
<evidence type="ECO:0008006" key="3">
    <source>
        <dbReference type="Google" id="ProtNLM"/>
    </source>
</evidence>